<feature type="domain" description="C2H2-type" evidence="12">
    <location>
        <begin position="502"/>
        <end position="530"/>
    </location>
</feature>
<evidence type="ECO:0000256" key="10">
    <source>
        <dbReference type="ARBA" id="ARBA00023242"/>
    </source>
</evidence>
<evidence type="ECO:0000256" key="3">
    <source>
        <dbReference type="ARBA" id="ARBA00022723"/>
    </source>
</evidence>
<dbReference type="GO" id="GO:0005634">
    <property type="term" value="C:nucleus"/>
    <property type="evidence" value="ECO:0007669"/>
    <property type="project" value="UniProtKB-SubCell"/>
</dbReference>
<dbReference type="PANTHER" id="PTHR24406">
    <property type="entry name" value="TRANSCRIPTIONAL REPRESSOR CTCFL-RELATED"/>
    <property type="match status" value="1"/>
</dbReference>
<keyword evidence="7" id="KW-0805">Transcription regulation</keyword>
<proteinExistence type="inferred from homology"/>
<keyword evidence="6" id="KW-0862">Zinc</keyword>
<comment type="caution">
    <text evidence="13">The sequence shown here is derived from an EMBL/GenBank/DDBJ whole genome shotgun (WGS) entry which is preliminary data.</text>
</comment>
<keyword evidence="3" id="KW-0479">Metal-binding</keyword>
<feature type="domain" description="C2H2-type" evidence="12">
    <location>
        <begin position="639"/>
        <end position="666"/>
    </location>
</feature>
<feature type="domain" description="C2H2-type" evidence="12">
    <location>
        <begin position="299"/>
        <end position="321"/>
    </location>
</feature>
<dbReference type="Proteomes" id="UP001347796">
    <property type="component" value="Unassembled WGS sequence"/>
</dbReference>
<evidence type="ECO:0000256" key="4">
    <source>
        <dbReference type="ARBA" id="ARBA00022737"/>
    </source>
</evidence>
<dbReference type="AlphaFoldDB" id="A0AAN8JEJ5"/>
<dbReference type="SMART" id="SM00355">
    <property type="entry name" value="ZnF_C2H2"/>
    <property type="match status" value="9"/>
</dbReference>
<dbReference type="SUPFAM" id="SSF57667">
    <property type="entry name" value="beta-beta-alpha zinc fingers"/>
    <property type="match status" value="4"/>
</dbReference>
<name>A0AAN8JEJ5_PATCE</name>
<keyword evidence="10" id="KW-0539">Nucleus</keyword>
<dbReference type="Gene3D" id="3.30.160.60">
    <property type="entry name" value="Classic Zinc Finger"/>
    <property type="match status" value="6"/>
</dbReference>
<organism evidence="13 14">
    <name type="scientific">Patella caerulea</name>
    <name type="common">Rayed Mediterranean limpet</name>
    <dbReference type="NCBI Taxonomy" id="87958"/>
    <lineage>
        <taxon>Eukaryota</taxon>
        <taxon>Metazoa</taxon>
        <taxon>Spiralia</taxon>
        <taxon>Lophotrochozoa</taxon>
        <taxon>Mollusca</taxon>
        <taxon>Gastropoda</taxon>
        <taxon>Patellogastropoda</taxon>
        <taxon>Patelloidea</taxon>
        <taxon>Patellidae</taxon>
        <taxon>Patella</taxon>
    </lineage>
</organism>
<dbReference type="PROSITE" id="PS50157">
    <property type="entry name" value="ZINC_FINGER_C2H2_2"/>
    <property type="match status" value="8"/>
</dbReference>
<keyword evidence="9" id="KW-0804">Transcription</keyword>
<dbReference type="InterPro" id="IPR050888">
    <property type="entry name" value="ZnF_C2H2-type_TF"/>
</dbReference>
<protein>
    <recommendedName>
        <fullName evidence="12">C2H2-type domain-containing protein</fullName>
    </recommendedName>
</protein>
<evidence type="ECO:0000256" key="6">
    <source>
        <dbReference type="ARBA" id="ARBA00022833"/>
    </source>
</evidence>
<evidence type="ECO:0000256" key="1">
    <source>
        <dbReference type="ARBA" id="ARBA00004123"/>
    </source>
</evidence>
<evidence type="ECO:0000256" key="9">
    <source>
        <dbReference type="ARBA" id="ARBA00023163"/>
    </source>
</evidence>
<accession>A0AAN8JEJ5</accession>
<dbReference type="FunFam" id="3.30.160.60:FF:000065">
    <property type="entry name" value="B-cell CLL/lymphoma 6, member B"/>
    <property type="match status" value="1"/>
</dbReference>
<dbReference type="FunFam" id="3.30.160.60:FF:000446">
    <property type="entry name" value="Zinc finger protein"/>
    <property type="match status" value="1"/>
</dbReference>
<reference evidence="13 14" key="1">
    <citation type="submission" date="2024-01" db="EMBL/GenBank/DDBJ databases">
        <title>The genome of the rayed Mediterranean limpet Patella caerulea (Linnaeus, 1758).</title>
        <authorList>
            <person name="Anh-Thu Weber A."/>
            <person name="Halstead-Nussloch G."/>
        </authorList>
    </citation>
    <scope>NUCLEOTIDE SEQUENCE [LARGE SCALE GENOMIC DNA]</scope>
    <source>
        <strain evidence="13">AATW-2023a</strain>
        <tissue evidence="13">Whole specimen</tissue>
    </source>
</reference>
<keyword evidence="4" id="KW-0677">Repeat</keyword>
<feature type="domain" description="C2H2-type" evidence="12">
    <location>
        <begin position="555"/>
        <end position="582"/>
    </location>
</feature>
<dbReference type="Pfam" id="PF00096">
    <property type="entry name" value="zf-C2H2"/>
    <property type="match status" value="6"/>
</dbReference>
<evidence type="ECO:0000313" key="14">
    <source>
        <dbReference type="Proteomes" id="UP001347796"/>
    </source>
</evidence>
<comment type="similarity">
    <text evidence="2">Belongs to the krueppel C2H2-type zinc-finger protein family.</text>
</comment>
<evidence type="ECO:0000256" key="5">
    <source>
        <dbReference type="ARBA" id="ARBA00022771"/>
    </source>
</evidence>
<evidence type="ECO:0000256" key="8">
    <source>
        <dbReference type="ARBA" id="ARBA00023125"/>
    </source>
</evidence>
<sequence>MDGANFNIQPGRALENCSIINPGKLPLDPGLSFYGIKDKDLNTIINISEQLIESHTKSVNEIVAHCSEMSSYGFHTNKILDHCNQIVSGTLNSSYMVINLCQSFTKIDLTSSQLTSLINREKSTSNSTEEKMLISKSKVENNYCSSTKDAQNSVDMTTIQRDELSDRYVHHMSVKKNPLTVSSYNRQTCNIVKEKTRLFDNLALGGSSSLTDDPASIVDIATRPHEVLDFRNSDQMSITIKNDKGKSSTDLHKVNTLQMDNFCSKNSDFPVEGECGDEFSNSLEINVLDWDKGISGSEFTCSICSKTFKTETTLKKHKQYHDRYNFVCEVCNGRFAGKVKLKKHVLSQTDAEHVKFRMTKNSFRQVESSVFVKTNSAGMVFDAFEDKESFEANKVNVEENVTKVKVEKGDRPSDDEIIDVVSEEPDFMLKRNEIEGRQVSSEVENTSFSNNDALEYDGDVNDDPDWDEVKQLDDGKVCTNTIKKEKPFKRHKPSHQIQTKDFVCKVCLEHFAKKNKLKTHISKCHSKNIKTHILTGTNKDCLKLQVVKNSVRVKRQCEICGKQYKNLCHLRHHLKTHSGVKNYLCDLCDYKGYTNQHLSRHMKSHSIDKNYQCDQCGKRFATNNNLKKHLTTHNNIRSFSCHMCSKRFNDHGALTRHSKIHKHEQQHVCEICGKRSRQAYNITVHMRTHNGHKPFSCEICGKNFAHNVSLRQHKNSCTGKIQKI</sequence>
<keyword evidence="14" id="KW-1185">Reference proteome</keyword>
<gene>
    <name evidence="13" type="ORF">SNE40_017166</name>
</gene>
<keyword evidence="5 11" id="KW-0863">Zinc-finger</keyword>
<keyword evidence="8" id="KW-0238">DNA-binding</keyword>
<evidence type="ECO:0000259" key="12">
    <source>
        <dbReference type="PROSITE" id="PS50157"/>
    </source>
</evidence>
<dbReference type="PROSITE" id="PS00028">
    <property type="entry name" value="ZINC_FINGER_C2H2_1"/>
    <property type="match status" value="5"/>
</dbReference>
<dbReference type="InterPro" id="IPR036236">
    <property type="entry name" value="Znf_C2H2_sf"/>
</dbReference>
<dbReference type="InterPro" id="IPR013087">
    <property type="entry name" value="Znf_C2H2_type"/>
</dbReference>
<dbReference type="GO" id="GO:0003677">
    <property type="term" value="F:DNA binding"/>
    <property type="evidence" value="ECO:0007669"/>
    <property type="project" value="UniProtKB-KW"/>
</dbReference>
<feature type="domain" description="C2H2-type" evidence="12">
    <location>
        <begin position="611"/>
        <end position="638"/>
    </location>
</feature>
<comment type="subcellular location">
    <subcellularLocation>
        <location evidence="1">Nucleus</location>
    </subcellularLocation>
</comment>
<feature type="domain" description="C2H2-type" evidence="12">
    <location>
        <begin position="583"/>
        <end position="610"/>
    </location>
</feature>
<dbReference type="EMBL" id="JAZGQO010000011">
    <property type="protein sequence ID" value="KAK6173765.1"/>
    <property type="molecule type" value="Genomic_DNA"/>
</dbReference>
<evidence type="ECO:0000256" key="2">
    <source>
        <dbReference type="ARBA" id="ARBA00006991"/>
    </source>
</evidence>
<evidence type="ECO:0000256" key="7">
    <source>
        <dbReference type="ARBA" id="ARBA00023015"/>
    </source>
</evidence>
<evidence type="ECO:0000313" key="13">
    <source>
        <dbReference type="EMBL" id="KAK6173765.1"/>
    </source>
</evidence>
<evidence type="ECO:0000256" key="11">
    <source>
        <dbReference type="PROSITE-ProRule" id="PRU00042"/>
    </source>
</evidence>
<feature type="domain" description="C2H2-type" evidence="12">
    <location>
        <begin position="695"/>
        <end position="722"/>
    </location>
</feature>
<dbReference type="FunFam" id="3.30.160.60:FF:000075">
    <property type="entry name" value="Putative zinc finger protein 536"/>
    <property type="match status" value="1"/>
</dbReference>
<dbReference type="GO" id="GO:0008270">
    <property type="term" value="F:zinc ion binding"/>
    <property type="evidence" value="ECO:0007669"/>
    <property type="project" value="UniProtKB-KW"/>
</dbReference>
<feature type="domain" description="C2H2-type" evidence="12">
    <location>
        <begin position="667"/>
        <end position="694"/>
    </location>
</feature>